<evidence type="ECO:0000313" key="3">
    <source>
        <dbReference type="Proteomes" id="UP001529510"/>
    </source>
</evidence>
<dbReference type="PANTHER" id="PTHR21063:SF4">
    <property type="entry name" value="CD48 ANTIGEN-RELATED"/>
    <property type="match status" value="1"/>
</dbReference>
<accession>A0ABD0NHN8</accession>
<dbReference type="EMBL" id="JAMKFB020000022">
    <property type="protein sequence ID" value="KAL0161167.1"/>
    <property type="molecule type" value="Genomic_DNA"/>
</dbReference>
<evidence type="ECO:0000313" key="2">
    <source>
        <dbReference type="EMBL" id="KAL0161167.1"/>
    </source>
</evidence>
<dbReference type="Pfam" id="PF07686">
    <property type="entry name" value="V-set"/>
    <property type="match status" value="1"/>
</dbReference>
<feature type="non-terminal residue" evidence="2">
    <location>
        <position position="1"/>
    </location>
</feature>
<reference evidence="2 3" key="1">
    <citation type="submission" date="2024-05" db="EMBL/GenBank/DDBJ databases">
        <title>Genome sequencing and assembly of Indian major carp, Cirrhinus mrigala (Hamilton, 1822).</title>
        <authorList>
            <person name="Mohindra V."/>
            <person name="Chowdhury L.M."/>
            <person name="Lal K."/>
            <person name="Jena J.K."/>
        </authorList>
    </citation>
    <scope>NUCLEOTIDE SEQUENCE [LARGE SCALE GENOMIC DNA]</scope>
    <source>
        <strain evidence="2">CM1030</strain>
        <tissue evidence="2">Blood</tissue>
    </source>
</reference>
<organism evidence="2 3">
    <name type="scientific">Cirrhinus mrigala</name>
    <name type="common">Mrigala</name>
    <dbReference type="NCBI Taxonomy" id="683832"/>
    <lineage>
        <taxon>Eukaryota</taxon>
        <taxon>Metazoa</taxon>
        <taxon>Chordata</taxon>
        <taxon>Craniata</taxon>
        <taxon>Vertebrata</taxon>
        <taxon>Euteleostomi</taxon>
        <taxon>Actinopterygii</taxon>
        <taxon>Neopterygii</taxon>
        <taxon>Teleostei</taxon>
        <taxon>Ostariophysi</taxon>
        <taxon>Cypriniformes</taxon>
        <taxon>Cyprinidae</taxon>
        <taxon>Labeoninae</taxon>
        <taxon>Labeonini</taxon>
        <taxon>Cirrhinus</taxon>
    </lineage>
</organism>
<comment type="caution">
    <text evidence="2">The sequence shown here is derived from an EMBL/GenBank/DDBJ whole genome shotgun (WGS) entry which is preliminary data.</text>
</comment>
<dbReference type="Gene3D" id="2.60.40.10">
    <property type="entry name" value="Immunoglobulins"/>
    <property type="match status" value="1"/>
</dbReference>
<name>A0ABD0NHN8_CIRMR</name>
<feature type="domain" description="Immunoglobulin V-set" evidence="1">
    <location>
        <begin position="5"/>
        <end position="99"/>
    </location>
</feature>
<gene>
    <name evidence="2" type="ORF">M9458_044892</name>
</gene>
<keyword evidence="3" id="KW-1185">Reference proteome</keyword>
<dbReference type="InterPro" id="IPR013783">
    <property type="entry name" value="Ig-like_fold"/>
</dbReference>
<dbReference type="InterPro" id="IPR013106">
    <property type="entry name" value="Ig_V-set"/>
</dbReference>
<proteinExistence type="predicted"/>
<sequence>APAVKPDEMSVEEGESVTLDPGVIRNKNDLLTWYFNDICIAEINGDQSKICTDEQCEDADEMYRERLKLNHQTGSLTIRNIRCTDSGLYKLQISSSSSDSIIKIFSVIV</sequence>
<dbReference type="AlphaFoldDB" id="A0ABD0NHN8"/>
<dbReference type="Proteomes" id="UP001529510">
    <property type="component" value="Unassembled WGS sequence"/>
</dbReference>
<dbReference type="PANTHER" id="PTHR21063">
    <property type="entry name" value="LFA-3"/>
    <property type="match status" value="1"/>
</dbReference>
<protein>
    <recommendedName>
        <fullName evidence="1">Immunoglobulin V-set domain-containing protein</fullName>
    </recommendedName>
</protein>
<dbReference type="SUPFAM" id="SSF48726">
    <property type="entry name" value="Immunoglobulin"/>
    <property type="match status" value="1"/>
</dbReference>
<dbReference type="InterPro" id="IPR036179">
    <property type="entry name" value="Ig-like_dom_sf"/>
</dbReference>
<evidence type="ECO:0000259" key="1">
    <source>
        <dbReference type="Pfam" id="PF07686"/>
    </source>
</evidence>
<feature type="non-terminal residue" evidence="2">
    <location>
        <position position="109"/>
    </location>
</feature>